<protein>
    <recommendedName>
        <fullName evidence="2">DUF4397 domain-containing protein</fullName>
    </recommendedName>
</protein>
<feature type="signal peptide" evidence="1">
    <location>
        <begin position="1"/>
        <end position="24"/>
    </location>
</feature>
<gene>
    <name evidence="3" type="ORF">SAMN05421827_104116</name>
</gene>
<feature type="chain" id="PRO_5011781245" description="DUF4397 domain-containing protein" evidence="1">
    <location>
        <begin position="25"/>
        <end position="233"/>
    </location>
</feature>
<evidence type="ECO:0000313" key="3">
    <source>
        <dbReference type="EMBL" id="SDG20446.1"/>
    </source>
</evidence>
<dbReference type="InterPro" id="IPR025510">
    <property type="entry name" value="DUF4397"/>
</dbReference>
<dbReference type="STRING" id="405671.SAMN05421827_104116"/>
<organism evidence="3 4">
    <name type="scientific">Pedobacter terrae</name>
    <dbReference type="NCBI Taxonomy" id="405671"/>
    <lineage>
        <taxon>Bacteria</taxon>
        <taxon>Pseudomonadati</taxon>
        <taxon>Bacteroidota</taxon>
        <taxon>Sphingobacteriia</taxon>
        <taxon>Sphingobacteriales</taxon>
        <taxon>Sphingobacteriaceae</taxon>
        <taxon>Pedobacter</taxon>
    </lineage>
</organism>
<sequence length="233" mass="24817">MKNFTSFHLKPITLIVLVAFTALTSCKKTETVDPTISYLRVINASPALATYNAYFNGNMVNTAALPFGGAINYLSYAAGTYSLKFTTANSAESLLTKNITLNASTYYSAYLINKPAALDVYTISDDLSIPSTDKAYIRFINLSPDAPALDLAKIGTTTSLVTNKAFKSASAFIAVDAGTYSLDAKETSSGTIKATSANTSFAAGYHYDIICGGLITPADDTERALSLQVVMIR</sequence>
<keyword evidence="4" id="KW-1185">Reference proteome</keyword>
<keyword evidence="1" id="KW-0732">Signal</keyword>
<reference evidence="4" key="1">
    <citation type="submission" date="2016-10" db="EMBL/GenBank/DDBJ databases">
        <authorList>
            <person name="Varghese N."/>
            <person name="Submissions S."/>
        </authorList>
    </citation>
    <scope>NUCLEOTIDE SEQUENCE [LARGE SCALE GENOMIC DNA]</scope>
    <source>
        <strain evidence="4">DSM 17933</strain>
    </source>
</reference>
<dbReference type="AlphaFoldDB" id="A0A1G7SBN4"/>
<dbReference type="RefSeq" id="WP_167354699.1">
    <property type="nucleotide sequence ID" value="NZ_FNCH01000004.1"/>
</dbReference>
<accession>A0A1G7SBN4</accession>
<evidence type="ECO:0000259" key="2">
    <source>
        <dbReference type="Pfam" id="PF14344"/>
    </source>
</evidence>
<feature type="domain" description="DUF4397" evidence="2">
    <location>
        <begin position="37"/>
        <end position="151"/>
    </location>
</feature>
<dbReference type="EMBL" id="FNCH01000004">
    <property type="protein sequence ID" value="SDG20446.1"/>
    <property type="molecule type" value="Genomic_DNA"/>
</dbReference>
<dbReference type="Proteomes" id="UP000199643">
    <property type="component" value="Unassembled WGS sequence"/>
</dbReference>
<dbReference type="Pfam" id="PF14344">
    <property type="entry name" value="DUF4397"/>
    <property type="match status" value="1"/>
</dbReference>
<name>A0A1G7SBN4_9SPHI</name>
<proteinExistence type="predicted"/>
<evidence type="ECO:0000256" key="1">
    <source>
        <dbReference type="SAM" id="SignalP"/>
    </source>
</evidence>
<evidence type="ECO:0000313" key="4">
    <source>
        <dbReference type="Proteomes" id="UP000199643"/>
    </source>
</evidence>
<dbReference type="PROSITE" id="PS51257">
    <property type="entry name" value="PROKAR_LIPOPROTEIN"/>
    <property type="match status" value="1"/>
</dbReference>